<comment type="catalytic activity">
    <reaction evidence="16 17">
        <text>L-seryl-[protein] + ATP = O-phospho-L-seryl-[protein] + ADP + H(+)</text>
        <dbReference type="Rhea" id="RHEA:17989"/>
        <dbReference type="Rhea" id="RHEA-COMP:9863"/>
        <dbReference type="Rhea" id="RHEA-COMP:11604"/>
        <dbReference type="ChEBI" id="CHEBI:15378"/>
        <dbReference type="ChEBI" id="CHEBI:29999"/>
        <dbReference type="ChEBI" id="CHEBI:30616"/>
        <dbReference type="ChEBI" id="CHEBI:83421"/>
        <dbReference type="ChEBI" id="CHEBI:456216"/>
        <dbReference type="EC" id="2.7.11.1"/>
    </reaction>
</comment>
<dbReference type="InterPro" id="IPR011009">
    <property type="entry name" value="Kinase-like_dom_sf"/>
</dbReference>
<name>A0ABQ8HNV4_9ROSI</name>
<keyword evidence="3" id="KW-0245">EGF-like domain</keyword>
<feature type="signal peptide" evidence="20">
    <location>
        <begin position="1"/>
        <end position="27"/>
    </location>
</feature>
<reference evidence="23 24" key="1">
    <citation type="submission" date="2021-02" db="EMBL/GenBank/DDBJ databases">
        <title>Plant Genome Project.</title>
        <authorList>
            <person name="Zhang R.-G."/>
        </authorList>
    </citation>
    <scope>NUCLEOTIDE SEQUENCE [LARGE SCALE GENOMIC DNA]</scope>
    <source>
        <tissue evidence="23">Leaves</tissue>
    </source>
</reference>
<dbReference type="Pfam" id="PF01453">
    <property type="entry name" value="B_lectin"/>
    <property type="match status" value="1"/>
</dbReference>
<feature type="chain" id="PRO_5046340099" description="Receptor-like serine/threonine-protein kinase" evidence="20">
    <location>
        <begin position="28"/>
        <end position="803"/>
    </location>
</feature>
<evidence type="ECO:0000259" key="22">
    <source>
        <dbReference type="PROSITE" id="PS50927"/>
    </source>
</evidence>
<dbReference type="PANTHER" id="PTHR47976:SF7">
    <property type="entry name" value="RECEPTOR-LIKE SERINE_THREONINE-PROTEIN KINASE"/>
    <property type="match status" value="1"/>
</dbReference>
<keyword evidence="13" id="KW-0675">Receptor</keyword>
<comment type="caution">
    <text evidence="23">The sequence shown here is derived from an EMBL/GenBank/DDBJ whole genome shotgun (WGS) entry which is preliminary data.</text>
</comment>
<dbReference type="Proteomes" id="UP000827721">
    <property type="component" value="Unassembled WGS sequence"/>
</dbReference>
<gene>
    <name evidence="23" type="ORF">JRO89_XS08G0064600</name>
</gene>
<dbReference type="SUPFAM" id="SSF56112">
    <property type="entry name" value="Protein kinase-like (PK-like)"/>
    <property type="match status" value="1"/>
</dbReference>
<feature type="binding site" evidence="18">
    <location>
        <position position="547"/>
    </location>
    <ligand>
        <name>ATP</name>
        <dbReference type="ChEBI" id="CHEBI:30616"/>
    </ligand>
</feature>
<dbReference type="InterPro" id="IPR051343">
    <property type="entry name" value="G-type_lectin_kinases/EP1-like"/>
</dbReference>
<comment type="subcellular location">
    <subcellularLocation>
        <location evidence="1">Membrane</location>
        <topology evidence="1">Single-pass membrane protein</topology>
    </subcellularLocation>
</comment>
<evidence type="ECO:0000256" key="19">
    <source>
        <dbReference type="SAM" id="Phobius"/>
    </source>
</evidence>
<feature type="transmembrane region" description="Helical" evidence="19">
    <location>
        <begin position="439"/>
        <end position="461"/>
    </location>
</feature>
<keyword evidence="4 17" id="KW-0808">Transferase</keyword>
<dbReference type="InterPro" id="IPR017441">
    <property type="entry name" value="Protein_kinase_ATP_BS"/>
</dbReference>
<dbReference type="PROSITE" id="PS00108">
    <property type="entry name" value="PROTEIN_KINASE_ST"/>
    <property type="match status" value="1"/>
</dbReference>
<protein>
    <recommendedName>
        <fullName evidence="17">Receptor-like serine/threonine-protein kinase</fullName>
        <ecNumber evidence="17">2.7.11.1</ecNumber>
    </recommendedName>
</protein>
<keyword evidence="11 19" id="KW-0472">Membrane</keyword>
<evidence type="ECO:0000256" key="6">
    <source>
        <dbReference type="ARBA" id="ARBA00022729"/>
    </source>
</evidence>
<feature type="domain" description="Bulb-type lectin" evidence="22">
    <location>
        <begin position="31"/>
        <end position="151"/>
    </location>
</feature>
<organism evidence="23 24">
    <name type="scientific">Xanthoceras sorbifolium</name>
    <dbReference type="NCBI Taxonomy" id="99658"/>
    <lineage>
        <taxon>Eukaryota</taxon>
        <taxon>Viridiplantae</taxon>
        <taxon>Streptophyta</taxon>
        <taxon>Embryophyta</taxon>
        <taxon>Tracheophyta</taxon>
        <taxon>Spermatophyta</taxon>
        <taxon>Magnoliopsida</taxon>
        <taxon>eudicotyledons</taxon>
        <taxon>Gunneridae</taxon>
        <taxon>Pentapetalae</taxon>
        <taxon>rosids</taxon>
        <taxon>malvids</taxon>
        <taxon>Sapindales</taxon>
        <taxon>Sapindaceae</taxon>
        <taxon>Xanthoceroideae</taxon>
        <taxon>Xanthoceras</taxon>
    </lineage>
</organism>
<keyword evidence="2 17" id="KW-0723">Serine/threonine-protein kinase</keyword>
<keyword evidence="12" id="KW-1015">Disulfide bond</keyword>
<evidence type="ECO:0000256" key="5">
    <source>
        <dbReference type="ARBA" id="ARBA00022692"/>
    </source>
</evidence>
<dbReference type="SUPFAM" id="SSF51110">
    <property type="entry name" value="alpha-D-mannose-specific plant lectins"/>
    <property type="match status" value="2"/>
</dbReference>
<keyword evidence="24" id="KW-1185">Reference proteome</keyword>
<evidence type="ECO:0000256" key="18">
    <source>
        <dbReference type="PROSITE-ProRule" id="PRU10141"/>
    </source>
</evidence>
<dbReference type="EMBL" id="JAFEMO010000008">
    <property type="protein sequence ID" value="KAH7566021.1"/>
    <property type="molecule type" value="Genomic_DNA"/>
</dbReference>
<evidence type="ECO:0000256" key="2">
    <source>
        <dbReference type="ARBA" id="ARBA00022527"/>
    </source>
</evidence>
<dbReference type="EC" id="2.7.11.1" evidence="17"/>
<evidence type="ECO:0000259" key="21">
    <source>
        <dbReference type="PROSITE" id="PS50011"/>
    </source>
</evidence>
<evidence type="ECO:0000256" key="20">
    <source>
        <dbReference type="SAM" id="SignalP"/>
    </source>
</evidence>
<dbReference type="Pfam" id="PF00069">
    <property type="entry name" value="Pkinase"/>
    <property type="match status" value="1"/>
</dbReference>
<dbReference type="InterPro" id="IPR001480">
    <property type="entry name" value="Bulb-type_lectin_dom"/>
</dbReference>
<comment type="catalytic activity">
    <reaction evidence="15 17">
        <text>L-threonyl-[protein] + ATP = O-phospho-L-threonyl-[protein] + ADP + H(+)</text>
        <dbReference type="Rhea" id="RHEA:46608"/>
        <dbReference type="Rhea" id="RHEA-COMP:11060"/>
        <dbReference type="Rhea" id="RHEA-COMP:11605"/>
        <dbReference type="ChEBI" id="CHEBI:15378"/>
        <dbReference type="ChEBI" id="CHEBI:30013"/>
        <dbReference type="ChEBI" id="CHEBI:30616"/>
        <dbReference type="ChEBI" id="CHEBI:61977"/>
        <dbReference type="ChEBI" id="CHEBI:456216"/>
        <dbReference type="EC" id="2.7.11.1"/>
    </reaction>
</comment>
<evidence type="ECO:0000256" key="9">
    <source>
        <dbReference type="ARBA" id="ARBA00022840"/>
    </source>
</evidence>
<evidence type="ECO:0000256" key="12">
    <source>
        <dbReference type="ARBA" id="ARBA00023157"/>
    </source>
</evidence>
<keyword evidence="7 17" id="KW-0547">Nucleotide-binding</keyword>
<keyword evidence="6 20" id="KW-0732">Signal</keyword>
<dbReference type="PANTHER" id="PTHR47976">
    <property type="entry name" value="G-TYPE LECTIN S-RECEPTOR-LIKE SERINE/THREONINE-PROTEIN KINASE SD2-5"/>
    <property type="match status" value="1"/>
</dbReference>
<dbReference type="SMART" id="SM00220">
    <property type="entry name" value="S_TKc"/>
    <property type="match status" value="1"/>
</dbReference>
<evidence type="ECO:0000256" key="14">
    <source>
        <dbReference type="ARBA" id="ARBA00023180"/>
    </source>
</evidence>
<dbReference type="PROSITE" id="PS00107">
    <property type="entry name" value="PROTEIN_KINASE_ATP"/>
    <property type="match status" value="1"/>
</dbReference>
<evidence type="ECO:0000256" key="17">
    <source>
        <dbReference type="PIRNR" id="PIRNR000641"/>
    </source>
</evidence>
<dbReference type="InterPro" id="IPR008271">
    <property type="entry name" value="Ser/Thr_kinase_AS"/>
</dbReference>
<keyword evidence="8 17" id="KW-0418">Kinase</keyword>
<dbReference type="Gene3D" id="2.90.10.10">
    <property type="entry name" value="Bulb-type lectin domain"/>
    <property type="match status" value="2"/>
</dbReference>
<feature type="domain" description="Protein kinase" evidence="21">
    <location>
        <begin position="517"/>
        <end position="788"/>
    </location>
</feature>
<dbReference type="Gene3D" id="1.10.510.10">
    <property type="entry name" value="Transferase(Phosphotransferase) domain 1"/>
    <property type="match status" value="1"/>
</dbReference>
<evidence type="ECO:0000256" key="13">
    <source>
        <dbReference type="ARBA" id="ARBA00023170"/>
    </source>
</evidence>
<dbReference type="PIRSF" id="PIRSF000641">
    <property type="entry name" value="SRK"/>
    <property type="match status" value="1"/>
</dbReference>
<evidence type="ECO:0000256" key="1">
    <source>
        <dbReference type="ARBA" id="ARBA00004167"/>
    </source>
</evidence>
<dbReference type="InterPro" id="IPR000858">
    <property type="entry name" value="S_locus_glycoprot_dom"/>
</dbReference>
<keyword evidence="10 19" id="KW-1133">Transmembrane helix</keyword>
<evidence type="ECO:0000256" key="8">
    <source>
        <dbReference type="ARBA" id="ARBA00022777"/>
    </source>
</evidence>
<dbReference type="InterPro" id="IPR000719">
    <property type="entry name" value="Prot_kinase_dom"/>
</dbReference>
<keyword evidence="14" id="KW-0325">Glycoprotein</keyword>
<evidence type="ECO:0000256" key="7">
    <source>
        <dbReference type="ARBA" id="ARBA00022741"/>
    </source>
</evidence>
<keyword evidence="9 17" id="KW-0067">ATP-binding</keyword>
<keyword evidence="5 19" id="KW-0812">Transmembrane</keyword>
<evidence type="ECO:0000256" key="16">
    <source>
        <dbReference type="ARBA" id="ARBA00048679"/>
    </source>
</evidence>
<evidence type="ECO:0000256" key="11">
    <source>
        <dbReference type="ARBA" id="ARBA00023136"/>
    </source>
</evidence>
<evidence type="ECO:0000256" key="15">
    <source>
        <dbReference type="ARBA" id="ARBA00047899"/>
    </source>
</evidence>
<evidence type="ECO:0000313" key="24">
    <source>
        <dbReference type="Proteomes" id="UP000827721"/>
    </source>
</evidence>
<comment type="similarity">
    <text evidence="17">Belongs to the protein kinase superfamily. Ser/Thr protein kinase family.</text>
</comment>
<proteinExistence type="inferred from homology"/>
<evidence type="ECO:0000313" key="23">
    <source>
        <dbReference type="EMBL" id="KAH7566021.1"/>
    </source>
</evidence>
<feature type="domain" description="Bulb-type lectin" evidence="22">
    <location>
        <begin position="154"/>
        <end position="280"/>
    </location>
</feature>
<accession>A0ABQ8HNV4</accession>
<sequence>MQRDHFLSLHYFMIFFVLLSTSSLATAQQRQSNISRGSSLTPTGTSSWPSSSGLYAFGFYQRDNGYAVGIFLAGIPDKTVVWTAHRDDPPVSSNATLLFTAAEGRLFLQTAQDQNTYIANISRTASSASMLDTGNFVLYNSDGDIIWQSFSSPTDTLLPTQRLSAGMQLISSVSKTDQSTGTFGIYMQTDGNLVQYPKDSVDSPTYAYWHSNTYYMGQKRNLNLDVNGKLYLLDAAGYNVKNIAEEVCAARGTIYLARIDSDGIFRLYSHNLSHSSRWSIVWNSTNDRCAPRGLCGFNSFCVSNDLEPGCNCLPGFAPVIQGNRTSGCERNFTAESCKNKDRKYTIQAEDNTIWEDVSYSVLSQTSKEDCRQACLVDCNCEVAMFTDGECSKQRLPLRYGRRSLDHSNIAFIKVEKTTESSTHRILPTREGKKEISTDIIIIITCLFVFLIIVIVAIFGVVNHRYRVSSYRENPHNGIIEFLEDVAPQSYSYAQLERMTDVHLSVTDAHQMLDVCSVGFKEEIGRGSSGTVYKGTMMNDADKFVAAKRLQNVLSTSEREFRTEIKVIGRAHHRNLLRLLGYSIDGPNKVLVYEYMSSGSLADILFTPDRQLNWVERMGIARDIARGILYLHDECETQIIHCDIKPQNILMDQNGCAKVSDFGLAKLMKPDETKTFTGIRGTRGYVAPEWHRKLPVTVKVDVYSFGVVLLEIICCRKNLDQSLPDDQVILEEWVYQCFEGGELDQLVGVEEVEARQLERIIKVALWCILDEPSLRPSMKKVLLMLEGTVAIPTPPNPTSFISTI</sequence>
<evidence type="ECO:0000256" key="3">
    <source>
        <dbReference type="ARBA" id="ARBA00022536"/>
    </source>
</evidence>
<dbReference type="InterPro" id="IPR036426">
    <property type="entry name" value="Bulb-type_lectin_dom_sf"/>
</dbReference>
<dbReference type="InterPro" id="IPR024171">
    <property type="entry name" value="SRK-like_kinase"/>
</dbReference>
<dbReference type="PROSITE" id="PS50927">
    <property type="entry name" value="BULB_LECTIN"/>
    <property type="match status" value="2"/>
</dbReference>
<dbReference type="Pfam" id="PF00954">
    <property type="entry name" value="S_locus_glycop"/>
    <property type="match status" value="1"/>
</dbReference>
<dbReference type="Gene3D" id="3.30.200.20">
    <property type="entry name" value="Phosphorylase Kinase, domain 1"/>
    <property type="match status" value="1"/>
</dbReference>
<dbReference type="SMART" id="SM00108">
    <property type="entry name" value="B_lectin"/>
    <property type="match status" value="2"/>
</dbReference>
<evidence type="ECO:0000256" key="4">
    <source>
        <dbReference type="ARBA" id="ARBA00022679"/>
    </source>
</evidence>
<evidence type="ECO:0000256" key="10">
    <source>
        <dbReference type="ARBA" id="ARBA00022989"/>
    </source>
</evidence>
<dbReference type="PROSITE" id="PS50011">
    <property type="entry name" value="PROTEIN_KINASE_DOM"/>
    <property type="match status" value="1"/>
</dbReference>